<dbReference type="STRING" id="714943.Mucpa_0860"/>
<evidence type="ECO:0000313" key="1">
    <source>
        <dbReference type="EMBL" id="EHQ25041.1"/>
    </source>
</evidence>
<dbReference type="Proteomes" id="UP000002774">
    <property type="component" value="Chromosome"/>
</dbReference>
<proteinExistence type="predicted"/>
<dbReference type="EMBL" id="CM001403">
    <property type="protein sequence ID" value="EHQ25041.1"/>
    <property type="molecule type" value="Genomic_DNA"/>
</dbReference>
<keyword evidence="2" id="KW-1185">Reference proteome</keyword>
<accession>H1YBH0</accession>
<organism evidence="1 2">
    <name type="scientific">Mucilaginibacter paludis DSM 18603</name>
    <dbReference type="NCBI Taxonomy" id="714943"/>
    <lineage>
        <taxon>Bacteria</taxon>
        <taxon>Pseudomonadati</taxon>
        <taxon>Bacteroidota</taxon>
        <taxon>Sphingobacteriia</taxon>
        <taxon>Sphingobacteriales</taxon>
        <taxon>Sphingobacteriaceae</taxon>
        <taxon>Mucilaginibacter</taxon>
    </lineage>
</organism>
<evidence type="ECO:0000313" key="2">
    <source>
        <dbReference type="Proteomes" id="UP000002774"/>
    </source>
</evidence>
<sequence length="61" mass="7231">MHNTSERIILRKQRSKIDILGRRGASTSIKPCCGVRKYIENRIVIDHHHQEFMLKLNVDFK</sequence>
<gene>
    <name evidence="1" type="ORF">Mucpa_0860</name>
</gene>
<protein>
    <submittedName>
        <fullName evidence="1">Uncharacterized protein</fullName>
    </submittedName>
</protein>
<reference evidence="1" key="1">
    <citation type="submission" date="2011-09" db="EMBL/GenBank/DDBJ databases">
        <title>The permanent draft genome of Mucilaginibacter paludis DSM 18603.</title>
        <authorList>
            <consortium name="US DOE Joint Genome Institute (JGI-PGF)"/>
            <person name="Lucas S."/>
            <person name="Han J."/>
            <person name="Lapidus A."/>
            <person name="Bruce D."/>
            <person name="Goodwin L."/>
            <person name="Pitluck S."/>
            <person name="Peters L."/>
            <person name="Kyrpides N."/>
            <person name="Mavromatis K."/>
            <person name="Ivanova N."/>
            <person name="Mikhailova N."/>
            <person name="Held B."/>
            <person name="Detter J.C."/>
            <person name="Tapia R."/>
            <person name="Han C."/>
            <person name="Land M."/>
            <person name="Hauser L."/>
            <person name="Markowitz V."/>
            <person name="Cheng J.-F."/>
            <person name="Hugenholtz P."/>
            <person name="Woyke T."/>
            <person name="Wu D."/>
            <person name="Tindall B."/>
            <person name="Brambilla E."/>
            <person name="Klenk H.-P."/>
            <person name="Eisen J.A."/>
        </authorList>
    </citation>
    <scope>NUCLEOTIDE SEQUENCE [LARGE SCALE GENOMIC DNA]</scope>
    <source>
        <strain evidence="1">DSM 18603</strain>
    </source>
</reference>
<dbReference type="HOGENOM" id="CLU_2917611_0_0_10"/>
<name>H1YBH0_9SPHI</name>
<dbReference type="AlphaFoldDB" id="H1YBH0"/>